<protein>
    <recommendedName>
        <fullName evidence="7">DNA 3'-5' helicase</fullName>
        <ecNumber evidence="7">5.6.2.4</ecNumber>
    </recommendedName>
</protein>
<dbReference type="Pfam" id="PF13361">
    <property type="entry name" value="UvrD_C"/>
    <property type="match status" value="1"/>
</dbReference>
<feature type="domain" description="UvrD-like helicase ATP-binding" evidence="9">
    <location>
        <begin position="199"/>
        <end position="253"/>
    </location>
</feature>
<dbReference type="InterPro" id="IPR027417">
    <property type="entry name" value="P-loop_NTPase"/>
</dbReference>
<dbReference type="GO" id="GO:0043138">
    <property type="term" value="F:3'-5' DNA helicase activity"/>
    <property type="evidence" value="ECO:0007669"/>
    <property type="project" value="UniProtKB-EC"/>
</dbReference>
<evidence type="ECO:0000256" key="8">
    <source>
        <dbReference type="ARBA" id="ARBA00048988"/>
    </source>
</evidence>
<keyword evidence="3 11" id="KW-0347">Helicase</keyword>
<dbReference type="KEGG" id="nag:AArcMg_1787"/>
<evidence type="ECO:0000256" key="6">
    <source>
        <dbReference type="ARBA" id="ARBA00034617"/>
    </source>
</evidence>
<dbReference type="InterPro" id="IPR000212">
    <property type="entry name" value="DNA_helicase_UvrD/REP"/>
</dbReference>
<evidence type="ECO:0000313" key="11">
    <source>
        <dbReference type="EMBL" id="AXR81795.1"/>
    </source>
</evidence>
<keyword evidence="12" id="KW-1185">Reference proteome</keyword>
<dbReference type="Pfam" id="PF00580">
    <property type="entry name" value="UvrD-helicase"/>
    <property type="match status" value="1"/>
</dbReference>
<evidence type="ECO:0000256" key="1">
    <source>
        <dbReference type="ARBA" id="ARBA00022741"/>
    </source>
</evidence>
<dbReference type="GO" id="GO:0000725">
    <property type="term" value="P:recombinational repair"/>
    <property type="evidence" value="ECO:0007669"/>
    <property type="project" value="TreeGrafter"/>
</dbReference>
<gene>
    <name evidence="11" type="ORF">AArcMg_1787</name>
</gene>
<name>A0A346PQK0_9EURY</name>
<dbReference type="PANTHER" id="PTHR11070">
    <property type="entry name" value="UVRD / RECB / PCRA DNA HELICASE FAMILY MEMBER"/>
    <property type="match status" value="1"/>
</dbReference>
<evidence type="ECO:0000256" key="4">
    <source>
        <dbReference type="ARBA" id="ARBA00022840"/>
    </source>
</evidence>
<keyword evidence="2" id="KW-0378">Hydrolase</keyword>
<dbReference type="EC" id="5.6.2.4" evidence="7"/>
<evidence type="ECO:0000256" key="7">
    <source>
        <dbReference type="ARBA" id="ARBA00034808"/>
    </source>
</evidence>
<reference evidence="12" key="1">
    <citation type="submission" date="2018-02" db="EMBL/GenBank/DDBJ databases">
        <title>Phenotypic and genomic properties of facultatively anaerobic sulfur-reducing natronoarchaea from hypersaline soda lakes.</title>
        <authorList>
            <person name="Sorokin D.Y."/>
            <person name="Kublanov I.V."/>
            <person name="Roman P."/>
            <person name="Sinninghe Damste J.S."/>
            <person name="Golyshin P.N."/>
            <person name="Rojo D."/>
            <person name="Ciordia S."/>
            <person name="Mena M.D.C."/>
            <person name="Ferrer M."/>
            <person name="Messina E."/>
            <person name="Smedile F."/>
            <person name="La Spada G."/>
            <person name="La Cono V."/>
            <person name="Yakimov M.M."/>
        </authorList>
    </citation>
    <scope>NUCLEOTIDE SEQUENCE [LARGE SCALE GENOMIC DNA]</scope>
    <source>
        <strain evidence="12">AArc-Mg</strain>
    </source>
</reference>
<feature type="domain" description="UvrD-like helicase C-terminal" evidence="10">
    <location>
        <begin position="452"/>
        <end position="525"/>
    </location>
</feature>
<dbReference type="GO" id="GO:0003677">
    <property type="term" value="F:DNA binding"/>
    <property type="evidence" value="ECO:0007669"/>
    <property type="project" value="InterPro"/>
</dbReference>
<accession>A0A346PQK0</accession>
<dbReference type="InterPro" id="IPR014017">
    <property type="entry name" value="DNA_helicase_UvrD-like_C"/>
</dbReference>
<evidence type="ECO:0000259" key="9">
    <source>
        <dbReference type="Pfam" id="PF00580"/>
    </source>
</evidence>
<comment type="catalytic activity">
    <reaction evidence="8">
        <text>ATP + H2O = ADP + phosphate + H(+)</text>
        <dbReference type="Rhea" id="RHEA:13065"/>
        <dbReference type="ChEBI" id="CHEBI:15377"/>
        <dbReference type="ChEBI" id="CHEBI:15378"/>
        <dbReference type="ChEBI" id="CHEBI:30616"/>
        <dbReference type="ChEBI" id="CHEBI:43474"/>
        <dbReference type="ChEBI" id="CHEBI:456216"/>
        <dbReference type="EC" id="5.6.2.4"/>
    </reaction>
</comment>
<evidence type="ECO:0000256" key="5">
    <source>
        <dbReference type="ARBA" id="ARBA00023235"/>
    </source>
</evidence>
<dbReference type="InterPro" id="IPR014016">
    <property type="entry name" value="UvrD-like_ATP-bd"/>
</dbReference>
<sequence length="557" mass="61539">MQRVAELRDEEGYTASDFRFVSFSRSHAADLENDVLDAWRDRLERLDDDQARQVEETLIDSVSTLHSLCSRLTNTPRIITPESDAEFYQDFWRRRGFEFDASESPSAYLDPDEMDSSERGRVEQLLAADQLLAALGAGLDGEGLGLVPASLGHIPVEIDLHAARVVELIREWRTHKLENGVKEHHDYILDAANSEKTPDCRVLVVDEMQDYSPLEYAVVRDWIRSGDLDHVILAGDEFQSIYGFKLADSTYFTGLEVNDEDVLTESYRCPRAVCRVARSVCPPTRITSARSDEGRVLDASTQTPEDLASLVQQLLADHPVDAYEADPTSVFLLTRTNRQAAKVGWALRRTGIPYTSTVDGEESPWTEDVLNAIETLRLAASGGCAVSTDAADPLIDMATNSKDRREMAEAPSFGSLDVDSVSAVDIWTAFPDCDSATDIIRTLDVDDYIAEMIQGALHSDADLTPGLVEVGTIHSVKGREAPAVVVLDGYPHRLSERYQADNEFAEEEDRLAYVAATRARATLVVAREFLGGSSFPPFEPPLERVAESSPAGGVIHQ</sequence>
<dbReference type="Gene3D" id="3.40.50.300">
    <property type="entry name" value="P-loop containing nucleotide triphosphate hydrolases"/>
    <property type="match status" value="2"/>
</dbReference>
<evidence type="ECO:0000259" key="10">
    <source>
        <dbReference type="Pfam" id="PF13361"/>
    </source>
</evidence>
<evidence type="ECO:0000256" key="3">
    <source>
        <dbReference type="ARBA" id="ARBA00022806"/>
    </source>
</evidence>
<comment type="catalytic activity">
    <reaction evidence="6">
        <text>Couples ATP hydrolysis with the unwinding of duplex DNA by translocating in the 3'-5' direction.</text>
        <dbReference type="EC" id="5.6.2.4"/>
    </reaction>
</comment>
<proteinExistence type="predicted"/>
<dbReference type="EMBL" id="CP027033">
    <property type="protein sequence ID" value="AXR81795.1"/>
    <property type="molecule type" value="Genomic_DNA"/>
</dbReference>
<keyword evidence="5" id="KW-0413">Isomerase</keyword>
<evidence type="ECO:0000313" key="12">
    <source>
        <dbReference type="Proteomes" id="UP000258613"/>
    </source>
</evidence>
<keyword evidence="4" id="KW-0067">ATP-binding</keyword>
<dbReference type="AlphaFoldDB" id="A0A346PQK0"/>
<keyword evidence="1" id="KW-0547">Nucleotide-binding</keyword>
<dbReference type="GO" id="GO:0016787">
    <property type="term" value="F:hydrolase activity"/>
    <property type="evidence" value="ECO:0007669"/>
    <property type="project" value="UniProtKB-KW"/>
</dbReference>
<evidence type="ECO:0000256" key="2">
    <source>
        <dbReference type="ARBA" id="ARBA00022801"/>
    </source>
</evidence>
<dbReference type="Proteomes" id="UP000258613">
    <property type="component" value="Chromosome"/>
</dbReference>
<dbReference type="PANTHER" id="PTHR11070:SF2">
    <property type="entry name" value="ATP-DEPENDENT DNA HELICASE SRS2"/>
    <property type="match status" value="1"/>
</dbReference>
<organism evidence="11 12">
    <name type="scientific">Natrarchaeobaculum sulfurireducens</name>
    <dbReference type="NCBI Taxonomy" id="2044521"/>
    <lineage>
        <taxon>Archaea</taxon>
        <taxon>Methanobacteriati</taxon>
        <taxon>Methanobacteriota</taxon>
        <taxon>Stenosarchaea group</taxon>
        <taxon>Halobacteria</taxon>
        <taxon>Halobacteriales</taxon>
        <taxon>Natrialbaceae</taxon>
        <taxon>Natrarchaeobaculum</taxon>
    </lineage>
</organism>
<dbReference type="GO" id="GO:0005524">
    <property type="term" value="F:ATP binding"/>
    <property type="evidence" value="ECO:0007669"/>
    <property type="project" value="UniProtKB-KW"/>
</dbReference>
<dbReference type="SUPFAM" id="SSF52540">
    <property type="entry name" value="P-loop containing nucleoside triphosphate hydrolases"/>
    <property type="match status" value="1"/>
</dbReference>